<dbReference type="OrthoDB" id="6161673at2"/>
<dbReference type="RefSeq" id="WP_089792811.1">
    <property type="nucleotide sequence ID" value="NZ_FPBP01000002.1"/>
</dbReference>
<keyword evidence="2" id="KW-1185">Reference proteome</keyword>
<dbReference type="STRING" id="463301.SAMN04487955_10260"/>
<proteinExistence type="predicted"/>
<accession>A0A1I7FWW8</accession>
<dbReference type="EMBL" id="FPBP01000002">
    <property type="protein sequence ID" value="SFU40699.1"/>
    <property type="molecule type" value="Genomic_DNA"/>
</dbReference>
<sequence length="206" mass="22897">MFRTLAMLRSLQSAHHSLEDAQATVQQACDYRWLREHLPRGVITGSNVTLSDGTPAVAITLPFLATPARRQGGKWPEAPDERERCHVEGAHACRAAGAPTYRKLESLSQGLAHGALSVMKDAARFDYLVARHALRLTWRRLDHVAGPLARHLGRWLSGNSQRAERHGLFLLEVKVPSASAEVSLEGQWLDTQVDKYRRIVPSRAQG</sequence>
<dbReference type="Proteomes" id="UP000198693">
    <property type="component" value="Unassembled WGS sequence"/>
</dbReference>
<reference evidence="2" key="1">
    <citation type="submission" date="2016-10" db="EMBL/GenBank/DDBJ databases">
        <authorList>
            <person name="Varghese N."/>
            <person name="Submissions S."/>
        </authorList>
    </citation>
    <scope>NUCLEOTIDE SEQUENCE [LARGE SCALE GENOMIC DNA]</scope>
    <source>
        <strain evidence="2">CGMCC 1.6981</strain>
    </source>
</reference>
<organism evidence="1 2">
    <name type="scientific">Halomonas korlensis</name>
    <dbReference type="NCBI Taxonomy" id="463301"/>
    <lineage>
        <taxon>Bacteria</taxon>
        <taxon>Pseudomonadati</taxon>
        <taxon>Pseudomonadota</taxon>
        <taxon>Gammaproteobacteria</taxon>
        <taxon>Oceanospirillales</taxon>
        <taxon>Halomonadaceae</taxon>
        <taxon>Halomonas</taxon>
    </lineage>
</organism>
<name>A0A1I7FWW8_9GAMM</name>
<dbReference type="AlphaFoldDB" id="A0A1I7FWW8"/>
<evidence type="ECO:0000313" key="2">
    <source>
        <dbReference type="Proteomes" id="UP000198693"/>
    </source>
</evidence>
<protein>
    <submittedName>
        <fullName evidence="1">Uncharacterized protein</fullName>
    </submittedName>
</protein>
<gene>
    <name evidence="1" type="ORF">SAMN04487955_10260</name>
</gene>
<evidence type="ECO:0000313" key="1">
    <source>
        <dbReference type="EMBL" id="SFU40699.1"/>
    </source>
</evidence>